<dbReference type="Gene3D" id="3.40.366.10">
    <property type="entry name" value="Malonyl-Coenzyme A Acyl Carrier Protein, domain 2"/>
    <property type="match status" value="1"/>
</dbReference>
<dbReference type="GO" id="GO:0006633">
    <property type="term" value="P:fatty acid biosynthetic process"/>
    <property type="evidence" value="ECO:0007669"/>
    <property type="project" value="TreeGrafter"/>
</dbReference>
<feature type="domain" description="Malonyl-CoA:ACP transacylase (MAT)" evidence="5">
    <location>
        <begin position="18"/>
        <end position="298"/>
    </location>
</feature>
<dbReference type="Gene3D" id="3.30.70.250">
    <property type="entry name" value="Malonyl-CoA ACP transacylase, ACP-binding"/>
    <property type="match status" value="1"/>
</dbReference>
<dbReference type="InterPro" id="IPR050858">
    <property type="entry name" value="Mal-CoA-ACP_Trans/PKS_FabD"/>
</dbReference>
<dbReference type="InterPro" id="IPR014043">
    <property type="entry name" value="Acyl_transferase_dom"/>
</dbReference>
<accession>A0A7W9KQC6</accession>
<proteinExistence type="predicted"/>
<evidence type="ECO:0000256" key="3">
    <source>
        <dbReference type="ARBA" id="ARBA00023315"/>
    </source>
</evidence>
<dbReference type="AlphaFoldDB" id="A0A7W9KQC6"/>
<protein>
    <recommendedName>
        <fullName evidence="1">[acyl-carrier-protein] S-malonyltransferase</fullName>
        <ecNumber evidence="1">2.3.1.39</ecNumber>
    </recommendedName>
</protein>
<dbReference type="SUPFAM" id="SSF52151">
    <property type="entry name" value="FabD/lysophospholipase-like"/>
    <property type="match status" value="1"/>
</dbReference>
<dbReference type="SMART" id="SM00827">
    <property type="entry name" value="PKS_AT"/>
    <property type="match status" value="1"/>
</dbReference>
<comment type="caution">
    <text evidence="6">The sequence shown here is derived from an EMBL/GenBank/DDBJ whole genome shotgun (WGS) entry which is preliminary data.</text>
</comment>
<evidence type="ECO:0000256" key="4">
    <source>
        <dbReference type="ARBA" id="ARBA00048462"/>
    </source>
</evidence>
<dbReference type="PANTHER" id="PTHR42681:SF1">
    <property type="entry name" value="MALONYL-COA-ACYL CARRIER PROTEIN TRANSACYLASE, MITOCHONDRIAL"/>
    <property type="match status" value="1"/>
</dbReference>
<comment type="catalytic activity">
    <reaction evidence="4">
        <text>holo-[ACP] + malonyl-CoA = malonyl-[ACP] + CoA</text>
        <dbReference type="Rhea" id="RHEA:41792"/>
        <dbReference type="Rhea" id="RHEA-COMP:9623"/>
        <dbReference type="Rhea" id="RHEA-COMP:9685"/>
        <dbReference type="ChEBI" id="CHEBI:57287"/>
        <dbReference type="ChEBI" id="CHEBI:57384"/>
        <dbReference type="ChEBI" id="CHEBI:64479"/>
        <dbReference type="ChEBI" id="CHEBI:78449"/>
        <dbReference type="EC" id="2.3.1.39"/>
    </reaction>
</comment>
<gene>
    <name evidence="6" type="ORF">BJ998_008050</name>
</gene>
<evidence type="ECO:0000256" key="2">
    <source>
        <dbReference type="ARBA" id="ARBA00022679"/>
    </source>
</evidence>
<evidence type="ECO:0000313" key="6">
    <source>
        <dbReference type="EMBL" id="MBB5896791.1"/>
    </source>
</evidence>
<keyword evidence="2 6" id="KW-0808">Transferase</keyword>
<keyword evidence="3 6" id="KW-0012">Acyltransferase</keyword>
<evidence type="ECO:0000259" key="5">
    <source>
        <dbReference type="SMART" id="SM00827"/>
    </source>
</evidence>
<dbReference type="RefSeq" id="WP_184869298.1">
    <property type="nucleotide sequence ID" value="NZ_BAAAWY010000004.1"/>
</dbReference>
<keyword evidence="7" id="KW-1185">Reference proteome</keyword>
<sequence length="322" mass="34795">MALAYILGGGLNDQPGSGRELYEQYARVRDTFRDVAEWTGLSVARVLDENTDDDEFRQGVGAIRQAAVVIATHDLLADHGIHPAVVAGLSLGGLIGATLAGALDRADLFTLLMRAREAPTLPEGAPEQGVALLSIPIEEDVSRFWRMADRHVYPAADLGPVGAGRERVIILGGLRDALAELTATLPPQWVQRSPQHAVAFHTPLQQHVHDHLAPVVDAIAFRDPAVPVCSCFEPAVLTDAESIRAMFHRNSVDPVSVVHMRHGLEELDTELGIVLGPSQFDRYLTSPFPVVHVETPEHLAEAIATIHDLGVELPDAPAEVVR</sequence>
<dbReference type="PANTHER" id="PTHR42681">
    <property type="entry name" value="MALONYL-COA-ACYL CARRIER PROTEIN TRANSACYLASE, MITOCHONDRIAL"/>
    <property type="match status" value="1"/>
</dbReference>
<name>A0A7W9KQC6_9PSEU</name>
<evidence type="ECO:0000256" key="1">
    <source>
        <dbReference type="ARBA" id="ARBA00013258"/>
    </source>
</evidence>
<dbReference type="Pfam" id="PF00698">
    <property type="entry name" value="Acyl_transf_1"/>
    <property type="match status" value="1"/>
</dbReference>
<dbReference type="GO" id="GO:0005829">
    <property type="term" value="C:cytosol"/>
    <property type="evidence" value="ECO:0007669"/>
    <property type="project" value="TreeGrafter"/>
</dbReference>
<dbReference type="InterPro" id="IPR001227">
    <property type="entry name" value="Ac_transferase_dom_sf"/>
</dbReference>
<dbReference type="InterPro" id="IPR016035">
    <property type="entry name" value="Acyl_Trfase/lysoPLipase"/>
</dbReference>
<dbReference type="Proteomes" id="UP000585638">
    <property type="component" value="Unassembled WGS sequence"/>
</dbReference>
<dbReference type="EMBL" id="JACHIR010000002">
    <property type="protein sequence ID" value="MBB5896791.1"/>
    <property type="molecule type" value="Genomic_DNA"/>
</dbReference>
<organism evidence="6 7">
    <name type="scientific">Kutzneria kofuensis</name>
    <dbReference type="NCBI Taxonomy" id="103725"/>
    <lineage>
        <taxon>Bacteria</taxon>
        <taxon>Bacillati</taxon>
        <taxon>Actinomycetota</taxon>
        <taxon>Actinomycetes</taxon>
        <taxon>Pseudonocardiales</taxon>
        <taxon>Pseudonocardiaceae</taxon>
        <taxon>Kutzneria</taxon>
    </lineage>
</organism>
<dbReference type="GO" id="GO:0004314">
    <property type="term" value="F:[acyl-carrier-protein] S-malonyltransferase activity"/>
    <property type="evidence" value="ECO:0007669"/>
    <property type="project" value="UniProtKB-EC"/>
</dbReference>
<dbReference type="EC" id="2.3.1.39" evidence="1"/>
<evidence type="ECO:0000313" key="7">
    <source>
        <dbReference type="Proteomes" id="UP000585638"/>
    </source>
</evidence>
<reference evidence="6 7" key="1">
    <citation type="submission" date="2020-08" db="EMBL/GenBank/DDBJ databases">
        <title>Sequencing the genomes of 1000 actinobacteria strains.</title>
        <authorList>
            <person name="Klenk H.-P."/>
        </authorList>
    </citation>
    <scope>NUCLEOTIDE SEQUENCE [LARGE SCALE GENOMIC DNA]</scope>
    <source>
        <strain evidence="6 7">DSM 43851</strain>
    </source>
</reference>